<dbReference type="AlphaFoldDB" id="A0A6B0RV31"/>
<protein>
    <submittedName>
        <fullName evidence="2">Uncharacterized protein</fullName>
    </submittedName>
</protein>
<dbReference type="Proteomes" id="UP000322234">
    <property type="component" value="Unassembled WGS sequence"/>
</dbReference>
<keyword evidence="3" id="KW-1185">Reference proteome</keyword>
<feature type="compositionally biased region" description="Basic and acidic residues" evidence="1">
    <location>
        <begin position="126"/>
        <end position="138"/>
    </location>
</feature>
<gene>
    <name evidence="2" type="ORF">E5288_WYG022073</name>
</gene>
<dbReference type="EMBL" id="VBQZ03000101">
    <property type="protein sequence ID" value="MXQ93910.1"/>
    <property type="molecule type" value="Genomic_DNA"/>
</dbReference>
<evidence type="ECO:0000313" key="3">
    <source>
        <dbReference type="Proteomes" id="UP000322234"/>
    </source>
</evidence>
<feature type="region of interest" description="Disordered" evidence="1">
    <location>
        <begin position="1"/>
        <end position="47"/>
    </location>
</feature>
<sequence>MENPSFLLGRGHLLAADPGAPATTAETPRTREFSSHKGAQNLKQQTEIPCDLKQAQVTSLKPLSKKFMSPNPTLVELVSKLACNGKSRWTSGVDGGSGGSLSSSSPRRTPALAHPASFSSPTSQSPERKQKPLEKNGQEADLGNGSQLKSRGVQTRNGFLREEDGVDVIGMFNQAADSPFQEEPNWNNEEEAGQFLFASERNVELVCRNLILAIVQK</sequence>
<feature type="compositionally biased region" description="Polar residues" evidence="1">
    <location>
        <begin position="37"/>
        <end position="47"/>
    </location>
</feature>
<evidence type="ECO:0000256" key="1">
    <source>
        <dbReference type="SAM" id="MobiDB-lite"/>
    </source>
</evidence>
<name>A0A6B0RV31_9CETA</name>
<feature type="region of interest" description="Disordered" evidence="1">
    <location>
        <begin position="88"/>
        <end position="153"/>
    </location>
</feature>
<feature type="compositionally biased region" description="Polar residues" evidence="1">
    <location>
        <begin position="144"/>
        <end position="153"/>
    </location>
</feature>
<reference evidence="2" key="1">
    <citation type="submission" date="2019-10" db="EMBL/GenBank/DDBJ databases">
        <title>The sequence and de novo assembly of the wild yak genome.</title>
        <authorList>
            <person name="Liu Y."/>
        </authorList>
    </citation>
    <scope>NUCLEOTIDE SEQUENCE [LARGE SCALE GENOMIC DNA]</scope>
    <source>
        <strain evidence="2">WY2019</strain>
    </source>
</reference>
<organism evidence="2 3">
    <name type="scientific">Bos mutus</name>
    <name type="common">wild yak</name>
    <dbReference type="NCBI Taxonomy" id="72004"/>
    <lineage>
        <taxon>Eukaryota</taxon>
        <taxon>Metazoa</taxon>
        <taxon>Chordata</taxon>
        <taxon>Craniata</taxon>
        <taxon>Vertebrata</taxon>
        <taxon>Euteleostomi</taxon>
        <taxon>Mammalia</taxon>
        <taxon>Eutheria</taxon>
        <taxon>Laurasiatheria</taxon>
        <taxon>Artiodactyla</taxon>
        <taxon>Ruminantia</taxon>
        <taxon>Pecora</taxon>
        <taxon>Bovidae</taxon>
        <taxon>Bovinae</taxon>
        <taxon>Bos</taxon>
    </lineage>
</organism>
<proteinExistence type="predicted"/>
<accession>A0A6B0RV31</accession>
<comment type="caution">
    <text evidence="2">The sequence shown here is derived from an EMBL/GenBank/DDBJ whole genome shotgun (WGS) entry which is preliminary data.</text>
</comment>
<evidence type="ECO:0000313" key="2">
    <source>
        <dbReference type="EMBL" id="MXQ93910.1"/>
    </source>
</evidence>